<dbReference type="PANTHER" id="PTHR18945">
    <property type="entry name" value="NEUROTRANSMITTER GATED ION CHANNEL"/>
    <property type="match status" value="1"/>
</dbReference>
<feature type="transmembrane region" description="Helical" evidence="15">
    <location>
        <begin position="276"/>
        <end position="300"/>
    </location>
</feature>
<dbReference type="Pfam" id="PF02931">
    <property type="entry name" value="Neur_chan_LBD"/>
    <property type="match status" value="1"/>
</dbReference>
<evidence type="ECO:0000313" key="17">
    <source>
        <dbReference type="Proteomes" id="UP000005239"/>
    </source>
</evidence>
<dbReference type="PRINTS" id="PR00252">
    <property type="entry name" value="NRIONCHANNEL"/>
</dbReference>
<evidence type="ECO:0000256" key="14">
    <source>
        <dbReference type="ARBA" id="ARBA00034104"/>
    </source>
</evidence>
<evidence type="ECO:0000256" key="7">
    <source>
        <dbReference type="ARBA" id="ARBA00023065"/>
    </source>
</evidence>
<dbReference type="CDD" id="cd19049">
    <property type="entry name" value="LGIC_TM_anion"/>
    <property type="match status" value="1"/>
</dbReference>
<evidence type="ECO:0000313" key="16">
    <source>
        <dbReference type="EnsemblMetazoa" id="PPA12928.1"/>
    </source>
</evidence>
<reference evidence="17" key="1">
    <citation type="journal article" date="2008" name="Nat. Genet.">
        <title>The Pristionchus pacificus genome provides a unique perspective on nematode lifestyle and parasitism.</title>
        <authorList>
            <person name="Dieterich C."/>
            <person name="Clifton S.W."/>
            <person name="Schuster L.N."/>
            <person name="Chinwalla A."/>
            <person name="Delehaunty K."/>
            <person name="Dinkelacker I."/>
            <person name="Fulton L."/>
            <person name="Fulton R."/>
            <person name="Godfrey J."/>
            <person name="Minx P."/>
            <person name="Mitreva M."/>
            <person name="Roeseler W."/>
            <person name="Tian H."/>
            <person name="Witte H."/>
            <person name="Yang S.P."/>
            <person name="Wilson R.K."/>
            <person name="Sommer R.J."/>
        </authorList>
    </citation>
    <scope>NUCLEOTIDE SEQUENCE [LARGE SCALE GENOMIC DNA]</scope>
    <source>
        <strain evidence="17">PS312</strain>
    </source>
</reference>
<evidence type="ECO:0000256" key="15">
    <source>
        <dbReference type="RuleBase" id="RU000687"/>
    </source>
</evidence>
<dbReference type="Gene3D" id="1.20.58.390">
    <property type="entry name" value="Neurotransmitter-gated ion-channel transmembrane domain"/>
    <property type="match status" value="1"/>
</dbReference>
<dbReference type="PROSITE" id="PS00236">
    <property type="entry name" value="NEUROTR_ION_CHANNEL"/>
    <property type="match status" value="1"/>
</dbReference>
<dbReference type="InterPro" id="IPR006202">
    <property type="entry name" value="Neur_chan_lig-bd"/>
</dbReference>
<dbReference type="InterPro" id="IPR036734">
    <property type="entry name" value="Neur_chan_lig-bd_sf"/>
</dbReference>
<dbReference type="GO" id="GO:0045211">
    <property type="term" value="C:postsynaptic membrane"/>
    <property type="evidence" value="ECO:0007669"/>
    <property type="project" value="UniProtKB-SubCell"/>
</dbReference>
<dbReference type="GO" id="GO:1902476">
    <property type="term" value="P:chloride transmembrane transport"/>
    <property type="evidence" value="ECO:0000318"/>
    <property type="project" value="GO_Central"/>
</dbReference>
<evidence type="ECO:0000256" key="9">
    <source>
        <dbReference type="ARBA" id="ARBA00023157"/>
    </source>
</evidence>
<keyword evidence="8 15" id="KW-0472">Membrane</keyword>
<dbReference type="InterPro" id="IPR036719">
    <property type="entry name" value="Neuro-gated_channel_TM_sf"/>
</dbReference>
<evidence type="ECO:0000256" key="10">
    <source>
        <dbReference type="ARBA" id="ARBA00023180"/>
    </source>
</evidence>
<dbReference type="OrthoDB" id="203862at2759"/>
<comment type="subcellular location">
    <subcellularLocation>
        <location evidence="14">Postsynaptic cell membrane</location>
        <topology evidence="14">Multi-pass membrane protein</topology>
    </subcellularLocation>
</comment>
<feature type="signal peptide" evidence="15">
    <location>
        <begin position="1"/>
        <end position="18"/>
    </location>
</feature>
<keyword evidence="1 15" id="KW-0813">Transport</keyword>
<feature type="transmembrane region" description="Helical" evidence="15">
    <location>
        <begin position="307"/>
        <end position="324"/>
    </location>
</feature>
<organism evidence="16 17">
    <name type="scientific">Pristionchus pacificus</name>
    <name type="common">Parasitic nematode worm</name>
    <dbReference type="NCBI Taxonomy" id="54126"/>
    <lineage>
        <taxon>Eukaryota</taxon>
        <taxon>Metazoa</taxon>
        <taxon>Ecdysozoa</taxon>
        <taxon>Nematoda</taxon>
        <taxon>Chromadorea</taxon>
        <taxon>Rhabditida</taxon>
        <taxon>Rhabditina</taxon>
        <taxon>Diplogasteromorpha</taxon>
        <taxon>Diplogasteroidea</taxon>
        <taxon>Neodiplogasteridae</taxon>
        <taxon>Pristionchus</taxon>
    </lineage>
</organism>
<evidence type="ECO:0000256" key="4">
    <source>
        <dbReference type="ARBA" id="ARBA00022729"/>
    </source>
</evidence>
<comment type="similarity">
    <text evidence="15">Belongs to the ligand-gated ion channel (TC 1.A.9) family.</text>
</comment>
<dbReference type="InterPro" id="IPR006028">
    <property type="entry name" value="GABAA/Glycine_rcpt"/>
</dbReference>
<sequence length="559" mass="65238">MTIIFFLLLLPCSLGVGAFERLKIKDDFFIERVTIGHRISSNSSSTLRRKRESGMYDAARNVTSHLNTILRDYDKNLRPLFNKNAPTNVYIDINVRTMGFISEKTNTYSFDCYFRQTWTDERLRFIAPRDSMRVLSLSTAMLDRIWKPDVYFWNDAGSYVHTQTVPNRLVRLFDDGTVLFSMRLTVKAKCRMQLIRYPLDRQACRLVIGSFAYPVDEMNLHWKVTNSNSGVQIDDVAFTELPQFSVSGFEIVNKTSIQRDLNYSALEVRFLLDRHFGYFLMNFYVPCTLIVLLCWVAFWINREATQERIGLVITNVLTMMFMSLDSKADSPKTDYPTALDVYICICLFFLFICMVEFTIVHYFTKLNTGDPEMLELEREKMRHIIRSIPKRSVLSSRHNTRPGLIDRQRKLTVNGPCNGPLLKAHEVLREHTARPPDRPFPNRFSTRRKDGGRHSFYHKNKLRKLAHQPLSVQNSDATPMEKEHFHRDAIGWRLYHFMLDQNSQYDPFLLEGNSISAIDKVCRVALPLVFGAVVLIYYQIYVGTPFHFQFEDPRGPRLL</sequence>
<reference evidence="16" key="2">
    <citation type="submission" date="2022-06" db="UniProtKB">
        <authorList>
            <consortium name="EnsemblMetazoa"/>
        </authorList>
    </citation>
    <scope>IDENTIFICATION</scope>
    <source>
        <strain evidence="16">PS312</strain>
    </source>
</reference>
<dbReference type="EnsemblMetazoa" id="PPA12928.1">
    <property type="protein sequence ID" value="PPA12928.1"/>
    <property type="gene ID" value="WBGene00102482"/>
</dbReference>
<keyword evidence="6" id="KW-0770">Synapse</keyword>
<evidence type="ECO:0000256" key="1">
    <source>
        <dbReference type="ARBA" id="ARBA00022448"/>
    </source>
</evidence>
<accession>A0A2A6BZY3</accession>
<evidence type="ECO:0000256" key="11">
    <source>
        <dbReference type="ARBA" id="ARBA00023214"/>
    </source>
</evidence>
<dbReference type="FunFam" id="1.20.58.390:FF:000135">
    <property type="entry name" value="Ligand-Gated ion Channel"/>
    <property type="match status" value="1"/>
</dbReference>
<keyword evidence="12" id="KW-0628">Postsynaptic cell membrane</keyword>
<dbReference type="SUPFAM" id="SSF90112">
    <property type="entry name" value="Neurotransmitter-gated ion-channel transmembrane pore"/>
    <property type="match status" value="1"/>
</dbReference>
<dbReference type="GO" id="GO:0005230">
    <property type="term" value="F:extracellular ligand-gated monoatomic ion channel activity"/>
    <property type="evidence" value="ECO:0007669"/>
    <property type="project" value="InterPro"/>
</dbReference>
<keyword evidence="9" id="KW-1015">Disulfide bond</keyword>
<dbReference type="InterPro" id="IPR038050">
    <property type="entry name" value="Neuro_actylchol_rec"/>
</dbReference>
<accession>A0A8R1UBK2</accession>
<dbReference type="InterPro" id="IPR006029">
    <property type="entry name" value="Neurotrans-gated_channel_TM"/>
</dbReference>
<feature type="chain" id="PRO_5042620804" evidence="15">
    <location>
        <begin position="19"/>
        <end position="559"/>
    </location>
</feature>
<evidence type="ECO:0000256" key="2">
    <source>
        <dbReference type="ARBA" id="ARBA00022475"/>
    </source>
</evidence>
<feature type="transmembrane region" description="Helical" evidence="15">
    <location>
        <begin position="339"/>
        <end position="363"/>
    </location>
</feature>
<keyword evidence="2" id="KW-1003">Cell membrane</keyword>
<keyword evidence="10" id="KW-0325">Glycoprotein</keyword>
<dbReference type="NCBIfam" id="TIGR00860">
    <property type="entry name" value="LIC"/>
    <property type="match status" value="1"/>
</dbReference>
<protein>
    <submittedName>
        <fullName evidence="16">Lgc-36</fullName>
    </submittedName>
</protein>
<gene>
    <name evidence="16" type="primary">WBGene00102482</name>
</gene>
<keyword evidence="17" id="KW-1185">Reference proteome</keyword>
<dbReference type="InterPro" id="IPR018000">
    <property type="entry name" value="Neurotransmitter_ion_chnl_CS"/>
</dbReference>
<keyword evidence="3 15" id="KW-0812">Transmembrane</keyword>
<evidence type="ECO:0000256" key="3">
    <source>
        <dbReference type="ARBA" id="ARBA00022692"/>
    </source>
</evidence>
<evidence type="ECO:0000256" key="13">
    <source>
        <dbReference type="ARBA" id="ARBA00023303"/>
    </source>
</evidence>
<evidence type="ECO:0000256" key="5">
    <source>
        <dbReference type="ARBA" id="ARBA00022989"/>
    </source>
</evidence>
<dbReference type="InterPro" id="IPR006201">
    <property type="entry name" value="Neur_channel"/>
</dbReference>
<keyword evidence="4 15" id="KW-0732">Signal</keyword>
<dbReference type="AlphaFoldDB" id="A0A2A6BZY3"/>
<proteinExistence type="inferred from homology"/>
<dbReference type="FunFam" id="2.70.170.10:FF:000003">
    <property type="entry name" value="Putative gamma-aminobutyric acid receptor subunit gamma-2"/>
    <property type="match status" value="1"/>
</dbReference>
<keyword evidence="7 15" id="KW-0406">Ion transport</keyword>
<evidence type="ECO:0000256" key="6">
    <source>
        <dbReference type="ARBA" id="ARBA00023018"/>
    </source>
</evidence>
<evidence type="ECO:0000256" key="12">
    <source>
        <dbReference type="ARBA" id="ARBA00023257"/>
    </source>
</evidence>
<feature type="transmembrane region" description="Helical" evidence="15">
    <location>
        <begin position="521"/>
        <end position="540"/>
    </location>
</feature>
<dbReference type="Proteomes" id="UP000005239">
    <property type="component" value="Unassembled WGS sequence"/>
</dbReference>
<evidence type="ECO:0000256" key="8">
    <source>
        <dbReference type="ARBA" id="ARBA00023136"/>
    </source>
</evidence>
<keyword evidence="5 15" id="KW-1133">Transmembrane helix</keyword>
<name>A0A2A6BZY3_PRIPA</name>
<keyword evidence="13 15" id="KW-0407">Ion channel</keyword>
<dbReference type="GO" id="GO:0004888">
    <property type="term" value="F:transmembrane signaling receptor activity"/>
    <property type="evidence" value="ECO:0007669"/>
    <property type="project" value="InterPro"/>
</dbReference>
<dbReference type="Gene3D" id="2.70.170.10">
    <property type="entry name" value="Neurotransmitter-gated ion-channel ligand-binding domain"/>
    <property type="match status" value="1"/>
</dbReference>
<keyword evidence="11" id="KW-0868">Chloride</keyword>
<dbReference type="SUPFAM" id="SSF63712">
    <property type="entry name" value="Nicotinic receptor ligand binding domain-like"/>
    <property type="match status" value="1"/>
</dbReference>
<dbReference type="PRINTS" id="PR00253">
    <property type="entry name" value="GABAARECEPTR"/>
</dbReference>
<dbReference type="Pfam" id="PF02932">
    <property type="entry name" value="Neur_chan_memb"/>
    <property type="match status" value="1"/>
</dbReference>